<dbReference type="OrthoDB" id="10410843at2759"/>
<feature type="non-terminal residue" evidence="1">
    <location>
        <position position="1"/>
    </location>
</feature>
<proteinExistence type="predicted"/>
<dbReference type="Proteomes" id="UP000193642">
    <property type="component" value="Unassembled WGS sequence"/>
</dbReference>
<evidence type="ECO:0000313" key="1">
    <source>
        <dbReference type="EMBL" id="ORY42652.1"/>
    </source>
</evidence>
<accession>A0A1Y2C6I3</accession>
<reference evidence="1 2" key="1">
    <citation type="submission" date="2016-07" db="EMBL/GenBank/DDBJ databases">
        <title>Pervasive Adenine N6-methylation of Active Genes in Fungi.</title>
        <authorList>
            <consortium name="DOE Joint Genome Institute"/>
            <person name="Mondo S.J."/>
            <person name="Dannebaum R.O."/>
            <person name="Kuo R.C."/>
            <person name="Labutti K."/>
            <person name="Haridas S."/>
            <person name="Kuo A."/>
            <person name="Salamov A."/>
            <person name="Ahrendt S.R."/>
            <person name="Lipzen A."/>
            <person name="Sullivan W."/>
            <person name="Andreopoulos W.B."/>
            <person name="Clum A."/>
            <person name="Lindquist E."/>
            <person name="Daum C."/>
            <person name="Ramamoorthy G.K."/>
            <person name="Gryganskyi A."/>
            <person name="Culley D."/>
            <person name="Magnuson J.K."/>
            <person name="James T.Y."/>
            <person name="O'Malley M.A."/>
            <person name="Stajich J.E."/>
            <person name="Spatafora J.W."/>
            <person name="Visel A."/>
            <person name="Grigoriev I.V."/>
        </authorList>
    </citation>
    <scope>NUCLEOTIDE SEQUENCE [LARGE SCALE GENOMIC DNA]</scope>
    <source>
        <strain evidence="1 2">JEL800</strain>
    </source>
</reference>
<keyword evidence="2" id="KW-1185">Reference proteome</keyword>
<protein>
    <submittedName>
        <fullName evidence="1">Uncharacterized protein</fullName>
    </submittedName>
</protein>
<name>A0A1Y2C6I3_9FUNG</name>
<dbReference type="EMBL" id="MCGO01000028">
    <property type="protein sequence ID" value="ORY42652.1"/>
    <property type="molecule type" value="Genomic_DNA"/>
</dbReference>
<sequence>HNRIANERLDGDEFVRRISFNINPEKFLNILKRQERYEHSTWAKIQNQEMPYTNSKTLTFIGSNSGLKSLYRELKETFPWELPSTTRHYLDSDAYAQMMKKYGPSLEKSDDRVTILFHRLCIKKLQLNERVARTFSFPGSIECRQEQGSVKVTSSRGLESRLQQLLQYSTLEFIVIPVYIRGADSLLLYNYESKRFEWITLTNQNVGLAIQALQEKKIVPGEIEIVDVSNLQTLLDTYSAYNPKWKGTYSVFNPVWIMWYAYIRLQNQVYTRDEIHDKIYKFIQEEGVLAAHGFIDYVLGDYYMSQEEDDDFIADHTKYKMGE</sequence>
<evidence type="ECO:0000313" key="2">
    <source>
        <dbReference type="Proteomes" id="UP000193642"/>
    </source>
</evidence>
<organism evidence="1 2">
    <name type="scientific">Rhizoclosmatium globosum</name>
    <dbReference type="NCBI Taxonomy" id="329046"/>
    <lineage>
        <taxon>Eukaryota</taxon>
        <taxon>Fungi</taxon>
        <taxon>Fungi incertae sedis</taxon>
        <taxon>Chytridiomycota</taxon>
        <taxon>Chytridiomycota incertae sedis</taxon>
        <taxon>Chytridiomycetes</taxon>
        <taxon>Chytridiales</taxon>
        <taxon>Chytriomycetaceae</taxon>
        <taxon>Rhizoclosmatium</taxon>
    </lineage>
</organism>
<dbReference type="AlphaFoldDB" id="A0A1Y2C6I3"/>
<comment type="caution">
    <text evidence="1">The sequence shown here is derived from an EMBL/GenBank/DDBJ whole genome shotgun (WGS) entry which is preliminary data.</text>
</comment>
<gene>
    <name evidence="1" type="ORF">BCR33DRAFT_822770</name>
</gene>